<keyword evidence="1" id="KW-1133">Transmembrane helix</keyword>
<protein>
    <submittedName>
        <fullName evidence="2">Uncharacterized protein</fullName>
    </submittedName>
</protein>
<keyword evidence="1" id="KW-0472">Membrane</keyword>
<evidence type="ECO:0000313" key="2">
    <source>
        <dbReference type="EMBL" id="SFU91807.1"/>
    </source>
</evidence>
<dbReference type="AlphaFoldDB" id="A0A1I7K307"/>
<gene>
    <name evidence="2" type="ORF">SAMN05421543_11362</name>
</gene>
<dbReference type="RefSeq" id="WP_074953414.1">
    <property type="nucleotide sequence ID" value="NZ_FPBV01000013.1"/>
</dbReference>
<feature type="transmembrane region" description="Helical" evidence="1">
    <location>
        <begin position="34"/>
        <end position="54"/>
    </location>
</feature>
<sequence>MLSFVLLLIVPLWMLFYTVQFGRWLRRREGQNVMVWPVYGIGAVSFGLSVYVLWRMFLS</sequence>
<keyword evidence="3" id="KW-1185">Reference proteome</keyword>
<dbReference type="EMBL" id="FPBV01000013">
    <property type="protein sequence ID" value="SFU91807.1"/>
    <property type="molecule type" value="Genomic_DNA"/>
</dbReference>
<evidence type="ECO:0000313" key="3">
    <source>
        <dbReference type="Proteomes" id="UP000183508"/>
    </source>
</evidence>
<accession>A0A1I7K307</accession>
<proteinExistence type="predicted"/>
<keyword evidence="1" id="KW-0812">Transmembrane</keyword>
<name>A0A1I7K307_9BACL</name>
<dbReference type="STRING" id="392015.SAMN05421543_11362"/>
<organism evidence="2 3">
    <name type="scientific">Alicyclobacillus macrosporangiidus</name>
    <dbReference type="NCBI Taxonomy" id="392015"/>
    <lineage>
        <taxon>Bacteria</taxon>
        <taxon>Bacillati</taxon>
        <taxon>Bacillota</taxon>
        <taxon>Bacilli</taxon>
        <taxon>Bacillales</taxon>
        <taxon>Alicyclobacillaceae</taxon>
        <taxon>Alicyclobacillus</taxon>
    </lineage>
</organism>
<reference evidence="3" key="1">
    <citation type="submission" date="2016-10" db="EMBL/GenBank/DDBJ databases">
        <authorList>
            <person name="Varghese N."/>
        </authorList>
    </citation>
    <scope>NUCLEOTIDE SEQUENCE [LARGE SCALE GENOMIC DNA]</scope>
    <source>
        <strain evidence="3">DSM 17980</strain>
    </source>
</reference>
<evidence type="ECO:0000256" key="1">
    <source>
        <dbReference type="SAM" id="Phobius"/>
    </source>
</evidence>
<dbReference type="OrthoDB" id="2376929at2"/>
<dbReference type="Proteomes" id="UP000183508">
    <property type="component" value="Unassembled WGS sequence"/>
</dbReference>